<proteinExistence type="predicted"/>
<evidence type="ECO:0000313" key="2">
    <source>
        <dbReference type="Proteomes" id="UP000317243"/>
    </source>
</evidence>
<accession>A0A5C5X9W9</accession>
<keyword evidence="2" id="KW-1185">Reference proteome</keyword>
<gene>
    <name evidence="1" type="ORF">KOR42_23620</name>
</gene>
<reference evidence="1 2" key="1">
    <citation type="submission" date="2019-02" db="EMBL/GenBank/DDBJ databases">
        <title>Deep-cultivation of Planctomycetes and their phenomic and genomic characterization uncovers novel biology.</title>
        <authorList>
            <person name="Wiegand S."/>
            <person name="Jogler M."/>
            <person name="Boedeker C."/>
            <person name="Pinto D."/>
            <person name="Vollmers J."/>
            <person name="Rivas-Marin E."/>
            <person name="Kohn T."/>
            <person name="Peeters S.H."/>
            <person name="Heuer A."/>
            <person name="Rast P."/>
            <person name="Oberbeckmann S."/>
            <person name="Bunk B."/>
            <person name="Jeske O."/>
            <person name="Meyerdierks A."/>
            <person name="Storesund J.E."/>
            <person name="Kallscheuer N."/>
            <person name="Luecker S."/>
            <person name="Lage O.M."/>
            <person name="Pohl T."/>
            <person name="Merkel B.J."/>
            <person name="Hornburger P."/>
            <person name="Mueller R.-W."/>
            <person name="Bruemmer F."/>
            <person name="Labrenz M."/>
            <person name="Spormann A.M."/>
            <person name="Op Den Camp H."/>
            <person name="Overmann J."/>
            <person name="Amann R."/>
            <person name="Jetten M.S.M."/>
            <person name="Mascher T."/>
            <person name="Medema M.H."/>
            <person name="Devos D.P."/>
            <person name="Kaster A.-K."/>
            <person name="Ovreas L."/>
            <person name="Rohde M."/>
            <person name="Galperin M.Y."/>
            <person name="Jogler C."/>
        </authorList>
    </citation>
    <scope>NUCLEOTIDE SEQUENCE [LARGE SCALE GENOMIC DNA]</scope>
    <source>
        <strain evidence="1 2">KOR42</strain>
    </source>
</reference>
<dbReference type="EMBL" id="SIHI01000001">
    <property type="protein sequence ID" value="TWT58975.1"/>
    <property type="molecule type" value="Genomic_DNA"/>
</dbReference>
<dbReference type="RefSeq" id="WP_146509730.1">
    <property type="nucleotide sequence ID" value="NZ_SIHI01000001.1"/>
</dbReference>
<organism evidence="1 2">
    <name type="scientific">Thalassoglobus neptunius</name>
    <dbReference type="NCBI Taxonomy" id="1938619"/>
    <lineage>
        <taxon>Bacteria</taxon>
        <taxon>Pseudomonadati</taxon>
        <taxon>Planctomycetota</taxon>
        <taxon>Planctomycetia</taxon>
        <taxon>Planctomycetales</taxon>
        <taxon>Planctomycetaceae</taxon>
        <taxon>Thalassoglobus</taxon>
    </lineage>
</organism>
<dbReference type="AlphaFoldDB" id="A0A5C5X9W9"/>
<evidence type="ECO:0000313" key="1">
    <source>
        <dbReference type="EMBL" id="TWT58975.1"/>
    </source>
</evidence>
<evidence type="ECO:0008006" key="3">
    <source>
        <dbReference type="Google" id="ProtNLM"/>
    </source>
</evidence>
<dbReference type="Proteomes" id="UP000317243">
    <property type="component" value="Unassembled WGS sequence"/>
</dbReference>
<sequence>MIEARTEEMMINTDQYASPAYCARKFDVPRSTIQSAKDRGEIDFVTFQCGTEMYRVASVEQWQIDREQERIKLAEKKMQADIARSRKASS</sequence>
<name>A0A5C5X9W9_9PLAN</name>
<protein>
    <recommendedName>
        <fullName evidence="3">Helix-turn-helix domain protein</fullName>
    </recommendedName>
</protein>
<comment type="caution">
    <text evidence="1">The sequence shown here is derived from an EMBL/GenBank/DDBJ whole genome shotgun (WGS) entry which is preliminary data.</text>
</comment>